<reference evidence="4 5" key="1">
    <citation type="submission" date="2023-01" db="EMBL/GenBank/DDBJ databases">
        <title>Novel diversity within Roseofilum (Cyanobacteria; Desertifilaceae) from marine benthic mats with descriptions of four novel species.</title>
        <authorList>
            <person name="Wang Y."/>
            <person name="Berthold D.E."/>
            <person name="Hu J."/>
            <person name="Lefler F.W."/>
            <person name="Laughinghouse H.D. IV."/>
        </authorList>
    </citation>
    <scope>NUCLEOTIDE SEQUENCE [LARGE SCALE GENOMIC DNA]</scope>
    <source>
        <strain evidence="4 5">BLCC-M143</strain>
    </source>
</reference>
<dbReference type="Gene3D" id="3.40.50.150">
    <property type="entry name" value="Vaccinia Virus protein VP39"/>
    <property type="match status" value="1"/>
</dbReference>
<feature type="domain" description="Methyltransferase" evidence="3">
    <location>
        <begin position="37"/>
        <end position="124"/>
    </location>
</feature>
<evidence type="ECO:0000313" key="4">
    <source>
        <dbReference type="EMBL" id="MDJ1185109.1"/>
    </source>
</evidence>
<protein>
    <submittedName>
        <fullName evidence="4">Methyltransferase domain-containing protein</fullName>
    </submittedName>
</protein>
<dbReference type="InterPro" id="IPR029063">
    <property type="entry name" value="SAM-dependent_MTases_sf"/>
</dbReference>
<dbReference type="CDD" id="cd02440">
    <property type="entry name" value="AdoMet_MTases"/>
    <property type="match status" value="1"/>
</dbReference>
<evidence type="ECO:0000259" key="3">
    <source>
        <dbReference type="Pfam" id="PF13649"/>
    </source>
</evidence>
<evidence type="ECO:0000256" key="1">
    <source>
        <dbReference type="ARBA" id="ARBA00022603"/>
    </source>
</evidence>
<name>A0ABT7C0Z1_9CYAN</name>
<dbReference type="RefSeq" id="WP_283759759.1">
    <property type="nucleotide sequence ID" value="NZ_JAQOSQ010000026.1"/>
</dbReference>
<dbReference type="GO" id="GO:0032259">
    <property type="term" value="P:methylation"/>
    <property type="evidence" value="ECO:0007669"/>
    <property type="project" value="UniProtKB-KW"/>
</dbReference>
<keyword evidence="1 4" id="KW-0489">Methyltransferase</keyword>
<proteinExistence type="predicted"/>
<dbReference type="GO" id="GO:0008168">
    <property type="term" value="F:methyltransferase activity"/>
    <property type="evidence" value="ECO:0007669"/>
    <property type="project" value="UniProtKB-KW"/>
</dbReference>
<dbReference type="InterPro" id="IPR041698">
    <property type="entry name" value="Methyltransf_25"/>
</dbReference>
<evidence type="ECO:0000256" key="2">
    <source>
        <dbReference type="ARBA" id="ARBA00022679"/>
    </source>
</evidence>
<dbReference type="Pfam" id="PF13649">
    <property type="entry name" value="Methyltransf_25"/>
    <property type="match status" value="1"/>
</dbReference>
<evidence type="ECO:0000313" key="5">
    <source>
        <dbReference type="Proteomes" id="UP001232992"/>
    </source>
</evidence>
<dbReference type="Proteomes" id="UP001232992">
    <property type="component" value="Unassembled WGS sequence"/>
</dbReference>
<accession>A0ABT7C0Z1</accession>
<organism evidence="4 5">
    <name type="scientific">Roseofilum casamattae BLCC-M143</name>
    <dbReference type="NCBI Taxonomy" id="3022442"/>
    <lineage>
        <taxon>Bacteria</taxon>
        <taxon>Bacillati</taxon>
        <taxon>Cyanobacteriota</taxon>
        <taxon>Cyanophyceae</taxon>
        <taxon>Desertifilales</taxon>
        <taxon>Desertifilaceae</taxon>
        <taxon>Roseofilum</taxon>
        <taxon>Roseofilum casamattae</taxon>
    </lineage>
</organism>
<keyword evidence="2" id="KW-0808">Transferase</keyword>
<keyword evidence="5" id="KW-1185">Reference proteome</keyword>
<dbReference type="SUPFAM" id="SSF53335">
    <property type="entry name" value="S-adenosyl-L-methionine-dependent methyltransferases"/>
    <property type="match status" value="1"/>
</dbReference>
<comment type="caution">
    <text evidence="4">The sequence shown here is derived from an EMBL/GenBank/DDBJ whole genome shotgun (WGS) entry which is preliminary data.</text>
</comment>
<dbReference type="EMBL" id="JAQOSQ010000026">
    <property type="protein sequence ID" value="MDJ1185109.1"/>
    <property type="molecule type" value="Genomic_DNA"/>
</dbReference>
<gene>
    <name evidence="4" type="ORF">PMH09_18130</name>
</gene>
<dbReference type="PANTHER" id="PTHR43861">
    <property type="entry name" value="TRANS-ACONITATE 2-METHYLTRANSFERASE-RELATED"/>
    <property type="match status" value="1"/>
</dbReference>
<dbReference type="PANTHER" id="PTHR43861:SF1">
    <property type="entry name" value="TRANS-ACONITATE 2-METHYLTRANSFERASE"/>
    <property type="match status" value="1"/>
</dbReference>
<sequence>MIEQSWNAKLYEDRHHYVSQMAEDLVTILSPQPEETILDLGCGTGHLAAKIAESGATVIGCDRATSMIEQARTNYPHVLFEVIDGEQLVWKERFDAIFSNAALHWMSNAEAVVQGMSQALKVGGRLVAEFGGKGNISAISTTLRETLATQGYVAPAQLWYFPSISEYSTLLEAYGFEVVFAQLFDRPTPLEGDGGLSNWVTMFASHLLATIPVDKRSQILHEIETKLRPHLYREGTWFADYRRLRLIAYRI</sequence>